<evidence type="ECO:0000313" key="2">
    <source>
        <dbReference type="EMBL" id="CAF1127065.1"/>
    </source>
</evidence>
<dbReference type="Proteomes" id="UP000663882">
    <property type="component" value="Unassembled WGS sequence"/>
</dbReference>
<reference evidence="4" key="1">
    <citation type="submission" date="2021-02" db="EMBL/GenBank/DDBJ databases">
        <authorList>
            <person name="Nowell W R."/>
        </authorList>
    </citation>
    <scope>NUCLEOTIDE SEQUENCE</scope>
</reference>
<protein>
    <submittedName>
        <fullName evidence="4">Uncharacterized protein</fullName>
    </submittedName>
</protein>
<evidence type="ECO:0000313" key="1">
    <source>
        <dbReference type="EMBL" id="CAF0986199.1"/>
    </source>
</evidence>
<gene>
    <name evidence="3" type="ORF">FNK824_LOCUS10694</name>
    <name evidence="4" type="ORF">OTI717_LOCUS20820</name>
    <name evidence="1" type="ORF">RFH988_LOCUS13407</name>
    <name evidence="2" type="ORF">SEV965_LOCUS17213</name>
</gene>
<proteinExistence type="predicted"/>
<evidence type="ECO:0000313" key="5">
    <source>
        <dbReference type="Proteomes" id="UP000663823"/>
    </source>
</evidence>
<dbReference type="Proteomes" id="UP000663874">
    <property type="component" value="Unassembled WGS sequence"/>
</dbReference>
<dbReference type="EMBL" id="CAJNOO010000589">
    <property type="protein sequence ID" value="CAF0986199.1"/>
    <property type="molecule type" value="Genomic_DNA"/>
</dbReference>
<dbReference type="OrthoDB" id="10023994at2759"/>
<accession>A0A819E5D5</accession>
<dbReference type="AlphaFoldDB" id="A0A819E5D5"/>
<name>A0A819E5D5_9BILA</name>
<evidence type="ECO:0000313" key="3">
    <source>
        <dbReference type="EMBL" id="CAF3724633.1"/>
    </source>
</evidence>
<organism evidence="4 5">
    <name type="scientific">Rotaria sordida</name>
    <dbReference type="NCBI Taxonomy" id="392033"/>
    <lineage>
        <taxon>Eukaryota</taxon>
        <taxon>Metazoa</taxon>
        <taxon>Spiralia</taxon>
        <taxon>Gnathifera</taxon>
        <taxon>Rotifera</taxon>
        <taxon>Eurotatoria</taxon>
        <taxon>Bdelloidea</taxon>
        <taxon>Philodinida</taxon>
        <taxon>Philodinidae</taxon>
        <taxon>Rotaria</taxon>
    </lineage>
</organism>
<dbReference type="Proteomes" id="UP000663823">
    <property type="component" value="Unassembled WGS sequence"/>
</dbReference>
<evidence type="ECO:0000313" key="4">
    <source>
        <dbReference type="EMBL" id="CAF3845035.1"/>
    </source>
</evidence>
<dbReference type="Proteomes" id="UP000663889">
    <property type="component" value="Unassembled WGS sequence"/>
</dbReference>
<dbReference type="EMBL" id="CAJNOU010000977">
    <property type="protein sequence ID" value="CAF1127065.1"/>
    <property type="molecule type" value="Genomic_DNA"/>
</dbReference>
<dbReference type="EMBL" id="CAJOBE010001214">
    <property type="protein sequence ID" value="CAF3724633.1"/>
    <property type="molecule type" value="Genomic_DNA"/>
</dbReference>
<sequence>MKRKIVDEASHSSISVTDALSITTTTTSFTKKRDSNGNFKKSTMDLFNESVGDIQYEENRGVENKRSAITNEFHHYRRYATEFNLKHRPDAASAKTF</sequence>
<comment type="caution">
    <text evidence="4">The sequence shown here is derived from an EMBL/GenBank/DDBJ whole genome shotgun (WGS) entry which is preliminary data.</text>
</comment>
<dbReference type="EMBL" id="CAJOAX010003268">
    <property type="protein sequence ID" value="CAF3845035.1"/>
    <property type="molecule type" value="Genomic_DNA"/>
</dbReference>